<dbReference type="InterPro" id="IPR000571">
    <property type="entry name" value="Znf_CCCH"/>
</dbReference>
<dbReference type="Gene3D" id="3.30.1370.210">
    <property type="match status" value="1"/>
</dbReference>
<evidence type="ECO:0000313" key="5">
    <source>
        <dbReference type="EMBL" id="KAK0458618.1"/>
    </source>
</evidence>
<proteinExistence type="predicted"/>
<dbReference type="PANTHER" id="PTHR46423:SF1">
    <property type="entry name" value="RNA POLYMERASE II-ASSOCIATED PROTEIN 3"/>
    <property type="match status" value="1"/>
</dbReference>
<keyword evidence="2" id="KW-0862">Zinc</keyword>
<accession>A0AA39KD52</accession>
<feature type="region of interest" description="Disordered" evidence="3">
    <location>
        <begin position="164"/>
        <end position="194"/>
    </location>
</feature>
<organism evidence="5 6">
    <name type="scientific">Armillaria tabescens</name>
    <name type="common">Ringless honey mushroom</name>
    <name type="synonym">Agaricus tabescens</name>
    <dbReference type="NCBI Taxonomy" id="1929756"/>
    <lineage>
        <taxon>Eukaryota</taxon>
        <taxon>Fungi</taxon>
        <taxon>Dikarya</taxon>
        <taxon>Basidiomycota</taxon>
        <taxon>Agaricomycotina</taxon>
        <taxon>Agaricomycetes</taxon>
        <taxon>Agaricomycetidae</taxon>
        <taxon>Agaricales</taxon>
        <taxon>Marasmiineae</taxon>
        <taxon>Physalacriaceae</taxon>
        <taxon>Desarmillaria</taxon>
    </lineage>
</organism>
<feature type="region of interest" description="Disordered" evidence="3">
    <location>
        <begin position="823"/>
        <end position="848"/>
    </location>
</feature>
<dbReference type="Proteomes" id="UP001175211">
    <property type="component" value="Unassembled WGS sequence"/>
</dbReference>
<dbReference type="InterPro" id="IPR019734">
    <property type="entry name" value="TPR_rpt"/>
</dbReference>
<gene>
    <name evidence="5" type="ORF">EV420DRAFT_1543418</name>
</gene>
<dbReference type="InterPro" id="IPR011990">
    <property type="entry name" value="TPR-like_helical_dom_sf"/>
</dbReference>
<protein>
    <recommendedName>
        <fullName evidence="4">C3H1-type domain-containing protein</fullName>
    </recommendedName>
</protein>
<evidence type="ECO:0000313" key="6">
    <source>
        <dbReference type="Proteomes" id="UP001175211"/>
    </source>
</evidence>
<feature type="region of interest" description="Disordered" evidence="3">
    <location>
        <begin position="309"/>
        <end position="373"/>
    </location>
</feature>
<dbReference type="RefSeq" id="XP_060330888.1">
    <property type="nucleotide sequence ID" value="XM_060473207.1"/>
</dbReference>
<dbReference type="Gene3D" id="1.25.40.10">
    <property type="entry name" value="Tetratricopeptide repeat domain"/>
    <property type="match status" value="1"/>
</dbReference>
<dbReference type="PANTHER" id="PTHR46423">
    <property type="entry name" value="RNA POLYMERASE II-ASSOCIATED PROTEIN 3"/>
    <property type="match status" value="1"/>
</dbReference>
<feature type="compositionally biased region" description="Low complexity" evidence="3">
    <location>
        <begin position="356"/>
        <end position="373"/>
    </location>
</feature>
<dbReference type="GO" id="GO:0008270">
    <property type="term" value="F:zinc ion binding"/>
    <property type="evidence" value="ECO:0007669"/>
    <property type="project" value="UniProtKB-KW"/>
</dbReference>
<evidence type="ECO:0000256" key="1">
    <source>
        <dbReference type="ARBA" id="ARBA00022803"/>
    </source>
</evidence>
<keyword evidence="2" id="KW-0479">Metal-binding</keyword>
<dbReference type="AlphaFoldDB" id="A0AA39KD52"/>
<dbReference type="GO" id="GO:0101031">
    <property type="term" value="C:protein folding chaperone complex"/>
    <property type="evidence" value="ECO:0007669"/>
    <property type="project" value="TreeGrafter"/>
</dbReference>
<keyword evidence="2" id="KW-0863">Zinc-finger</keyword>
<evidence type="ECO:0000256" key="3">
    <source>
        <dbReference type="SAM" id="MobiDB-lite"/>
    </source>
</evidence>
<feature type="compositionally biased region" description="Low complexity" evidence="3">
    <location>
        <begin position="823"/>
        <end position="845"/>
    </location>
</feature>
<dbReference type="GeneID" id="85356755"/>
<comment type="caution">
    <text evidence="5">The sequence shown here is derived from an EMBL/GenBank/DDBJ whole genome shotgun (WGS) entry which is preliminary data.</text>
</comment>
<dbReference type="PROSITE" id="PS50103">
    <property type="entry name" value="ZF_C3H1"/>
    <property type="match status" value="2"/>
</dbReference>
<keyword evidence="1" id="KW-0802">TPR repeat</keyword>
<sequence>MSTANDAFHRRRVLPANDPNIQALDARAKKRAQHSAQRREEAEKIKNQGNEFFKEQKYAEAAQKYCQALDVGGAKAVIICNLAAAFLKLEFFDLAEEVANQALIRDPGMHKARYRRGMARKGLHRYRGALIDFETILKSEPDSSHILSEAQAAREACLEGLCSTSDDSCASSEYGDPSEDRAKDDSSTDSDSSDCHHFGNGIACRFYNHGGCNRGHNCKFSHTPDDKSVRDDLGKNVCLFFLLGICKFGDAKCIYSHTKLYLPENGFWNDEEAISILSYIYEMKTAEEMERRLMSNLFRTVPHDVSYSSLPGGRVSSRSVADKLRSRDFQTSAQPSSSRSSSEPKGKAKGKKKAAHAPSMSSSAPTPSSSKAPSDIKDQFILVLSLEHQDYYSDILSHLLSAMKARISTKQAVTESSALQLLSSSHLVGVLVTDAGIASRKHAKVLAKLVEWTKAGGCVVVGGMFSGNISRTDMGRFFGSSWGLPWRMGSYHRTTFARNEEHNAVKQNPSLPSSYSMKAVHLSGVDLSTAVYKATTNSRIESLVFAATPVQNLAESPVAQTRVGNGYFGYLGDVNGEDLSTPVVLAMLGLLDQKRPDPSASTLGVTRESAANLQSQSKKFILLLSLENEEFFDEIHAHFLSTLRSKTCVKRALTQSEALTFLASPDLGGVFVTDPGVTHKKHNSVLTKLIEYTKAGGLVAIGGLFSTFVSFVEMDRFWSKWGQSWKMGSYHRETFFRNANNATVQVNPSLANHYSMKAVYLKNVSPSAAIAVAGKLKAPAIHTKLGSGYLGYLGDVNAEESSTNVLLSMLGLLDFRYDAASASQPSTSASSSSSTGSGSRSNNRSVARPHQSADSFILLISLENEPFFEDIHKNLLKALRSKRRVVQALSADEAMQSLASSNLAGVFVTDPGIVRKKHNRVLTKLVSYTRDGGLVAFGGLFSSFIRPPEMDKFWSTAWGVSWKVGNYQREMFYRQEENDTVKSSKGLPASYSMKAVHLKGINSAAAVYKNRDQHGELQAPVVRMKFGTGYLGYLGDVNAEKESTDVVLAMLGLLDA</sequence>
<feature type="zinc finger region" description="C3H1-type" evidence="2">
    <location>
        <begin position="232"/>
        <end position="260"/>
    </location>
</feature>
<dbReference type="EMBL" id="JAUEPS010000017">
    <property type="protein sequence ID" value="KAK0458618.1"/>
    <property type="molecule type" value="Genomic_DNA"/>
</dbReference>
<feature type="domain" description="C3H1-type" evidence="4">
    <location>
        <begin position="232"/>
        <end position="260"/>
    </location>
</feature>
<dbReference type="SUPFAM" id="SSF48452">
    <property type="entry name" value="TPR-like"/>
    <property type="match status" value="1"/>
</dbReference>
<feature type="domain" description="C3H1-type" evidence="4">
    <location>
        <begin position="203"/>
        <end position="225"/>
    </location>
</feature>
<name>A0AA39KD52_ARMTA</name>
<evidence type="ECO:0000256" key="2">
    <source>
        <dbReference type="PROSITE-ProRule" id="PRU00723"/>
    </source>
</evidence>
<dbReference type="SMART" id="SM00028">
    <property type="entry name" value="TPR"/>
    <property type="match status" value="3"/>
</dbReference>
<evidence type="ECO:0000259" key="4">
    <source>
        <dbReference type="PROSITE" id="PS50103"/>
    </source>
</evidence>
<feature type="zinc finger region" description="C3H1-type" evidence="2">
    <location>
        <begin position="203"/>
        <end position="225"/>
    </location>
</feature>
<dbReference type="InterPro" id="IPR051966">
    <property type="entry name" value="RPAP3"/>
</dbReference>
<dbReference type="SMART" id="SM00356">
    <property type="entry name" value="ZnF_C3H1"/>
    <property type="match status" value="2"/>
</dbReference>
<reference evidence="5" key="1">
    <citation type="submission" date="2023-06" db="EMBL/GenBank/DDBJ databases">
        <authorList>
            <consortium name="Lawrence Berkeley National Laboratory"/>
            <person name="Ahrendt S."/>
            <person name="Sahu N."/>
            <person name="Indic B."/>
            <person name="Wong-Bajracharya J."/>
            <person name="Merenyi Z."/>
            <person name="Ke H.-M."/>
            <person name="Monk M."/>
            <person name="Kocsube S."/>
            <person name="Drula E."/>
            <person name="Lipzen A."/>
            <person name="Balint B."/>
            <person name="Henrissat B."/>
            <person name="Andreopoulos B."/>
            <person name="Martin F.M."/>
            <person name="Harder C.B."/>
            <person name="Rigling D."/>
            <person name="Ford K.L."/>
            <person name="Foster G.D."/>
            <person name="Pangilinan J."/>
            <person name="Papanicolaou A."/>
            <person name="Barry K."/>
            <person name="LaButti K."/>
            <person name="Viragh M."/>
            <person name="Koriabine M."/>
            <person name="Yan M."/>
            <person name="Riley R."/>
            <person name="Champramary S."/>
            <person name="Plett K.L."/>
            <person name="Tsai I.J."/>
            <person name="Slot J."/>
            <person name="Sipos G."/>
            <person name="Plett J."/>
            <person name="Nagy L.G."/>
            <person name="Grigoriev I.V."/>
        </authorList>
    </citation>
    <scope>NUCLEOTIDE SEQUENCE</scope>
    <source>
        <strain evidence="5">CCBAS 213</strain>
    </source>
</reference>
<keyword evidence="6" id="KW-1185">Reference proteome</keyword>